<protein>
    <recommendedName>
        <fullName evidence="4">Core-binding (CB) domain-containing protein</fullName>
    </recommendedName>
</protein>
<accession>A0A2N0Z1A0</accession>
<dbReference type="AlphaFoldDB" id="A0A2N0Z1A0"/>
<organism evidence="5 6">
    <name type="scientific">Niallia nealsonii</name>
    <dbReference type="NCBI Taxonomy" id="115979"/>
    <lineage>
        <taxon>Bacteria</taxon>
        <taxon>Bacillati</taxon>
        <taxon>Bacillota</taxon>
        <taxon>Bacilli</taxon>
        <taxon>Bacillales</taxon>
        <taxon>Bacillaceae</taxon>
        <taxon>Niallia</taxon>
    </lineage>
</organism>
<keyword evidence="2" id="KW-0233">DNA recombination</keyword>
<dbReference type="Gene3D" id="1.10.150.130">
    <property type="match status" value="1"/>
</dbReference>
<dbReference type="GO" id="GO:0015074">
    <property type="term" value="P:DNA integration"/>
    <property type="evidence" value="ECO:0007669"/>
    <property type="project" value="InterPro"/>
</dbReference>
<dbReference type="Gene3D" id="1.10.443.10">
    <property type="entry name" value="Intergrase catalytic core"/>
    <property type="match status" value="1"/>
</dbReference>
<evidence type="ECO:0000259" key="4">
    <source>
        <dbReference type="PROSITE" id="PS51900"/>
    </source>
</evidence>
<dbReference type="PANTHER" id="PTHR30349">
    <property type="entry name" value="PHAGE INTEGRASE-RELATED"/>
    <property type="match status" value="1"/>
</dbReference>
<dbReference type="InterPro" id="IPR044068">
    <property type="entry name" value="CB"/>
</dbReference>
<keyword evidence="6" id="KW-1185">Reference proteome</keyword>
<dbReference type="InterPro" id="IPR004107">
    <property type="entry name" value="Integrase_SAM-like_N"/>
</dbReference>
<dbReference type="SUPFAM" id="SSF56349">
    <property type="entry name" value="DNA breaking-rejoining enzymes"/>
    <property type="match status" value="1"/>
</dbReference>
<dbReference type="InterPro" id="IPR013762">
    <property type="entry name" value="Integrase-like_cat_sf"/>
</dbReference>
<evidence type="ECO:0000256" key="2">
    <source>
        <dbReference type="ARBA" id="ARBA00023172"/>
    </source>
</evidence>
<dbReference type="InterPro" id="IPR050090">
    <property type="entry name" value="Tyrosine_recombinase_XerCD"/>
</dbReference>
<dbReference type="PROSITE" id="PS51900">
    <property type="entry name" value="CB"/>
    <property type="match status" value="1"/>
</dbReference>
<dbReference type="GO" id="GO:0003677">
    <property type="term" value="F:DNA binding"/>
    <property type="evidence" value="ECO:0007669"/>
    <property type="project" value="UniProtKB-UniRule"/>
</dbReference>
<dbReference type="GO" id="GO:0006310">
    <property type="term" value="P:DNA recombination"/>
    <property type="evidence" value="ECO:0007669"/>
    <property type="project" value="UniProtKB-KW"/>
</dbReference>
<comment type="caution">
    <text evidence="5">The sequence shown here is derived from an EMBL/GenBank/DDBJ whole genome shotgun (WGS) entry which is preliminary data.</text>
</comment>
<evidence type="ECO:0000313" key="6">
    <source>
        <dbReference type="Proteomes" id="UP000233375"/>
    </source>
</evidence>
<feature type="domain" description="Core-binding (CB)" evidence="4">
    <location>
        <begin position="14"/>
        <end position="103"/>
    </location>
</feature>
<evidence type="ECO:0000256" key="1">
    <source>
        <dbReference type="ARBA" id="ARBA00023125"/>
    </source>
</evidence>
<sequence>MQKFSVRERGKVNLLFPEYVQSYIENLIDSGKSKLTLKQYESDIKKFINWLEKEKKSTDFETFAALQTEDIRAYFLYLREQDLSQATIRRLASVLSRLMKFHQVIAAEEIHKLSEALPMRSLTENDFIKKEEYNRLLESLQTKEIEQTKKSARNYLLDRNIAIVQLIRTYGLTPQEIHNLTMKNINFAQKELILEGNEASRKFTLEEDIIKNIRAYFFSIPSLFRPKYHTLDPLFVAFNNISYSFQYDYDVQRPKVLSVRAIQEMIKDEVRKIPLRKISAVTLRNTAILDYIKEEHRDEQIMKRFALTSEAALRRYKQFIEAAFSTKETNKGK</sequence>
<dbReference type="Proteomes" id="UP000233375">
    <property type="component" value="Unassembled WGS sequence"/>
</dbReference>
<dbReference type="EMBL" id="PISE01000026">
    <property type="protein sequence ID" value="PKG23273.1"/>
    <property type="molecule type" value="Genomic_DNA"/>
</dbReference>
<keyword evidence="1 3" id="KW-0238">DNA-binding</keyword>
<evidence type="ECO:0000313" key="5">
    <source>
        <dbReference type="EMBL" id="PKG23273.1"/>
    </source>
</evidence>
<reference evidence="5 6" key="1">
    <citation type="journal article" date="2003" name="Int. J. Syst. Evol. Microbiol.">
        <title>Bacillus nealsonii sp. nov., isolated from a spacecraft-assembly facility, whose spores are gamma-radiation resistant.</title>
        <authorList>
            <person name="Venkateswaran K."/>
            <person name="Kempf M."/>
            <person name="Chen F."/>
            <person name="Satomi M."/>
            <person name="Nicholson W."/>
            <person name="Kern R."/>
        </authorList>
    </citation>
    <scope>NUCLEOTIDE SEQUENCE [LARGE SCALE GENOMIC DNA]</scope>
    <source>
        <strain evidence="5 6">FO-92</strain>
    </source>
</reference>
<name>A0A2N0Z1A0_9BACI</name>
<dbReference type="Pfam" id="PF02899">
    <property type="entry name" value="Phage_int_SAM_1"/>
    <property type="match status" value="1"/>
</dbReference>
<proteinExistence type="predicted"/>
<gene>
    <name evidence="5" type="ORF">CWS01_12530</name>
</gene>
<evidence type="ECO:0000256" key="3">
    <source>
        <dbReference type="PROSITE-ProRule" id="PRU01248"/>
    </source>
</evidence>
<dbReference type="InterPro" id="IPR010998">
    <property type="entry name" value="Integrase_recombinase_N"/>
</dbReference>
<dbReference type="PANTHER" id="PTHR30349:SF86">
    <property type="entry name" value="INTEGRASE_RECOMBINASE AQ_AA09-RELATED"/>
    <property type="match status" value="1"/>
</dbReference>
<dbReference type="InterPro" id="IPR011010">
    <property type="entry name" value="DNA_brk_join_enz"/>
</dbReference>